<dbReference type="SMART" id="SM00344">
    <property type="entry name" value="HTH_ASNC"/>
    <property type="match status" value="1"/>
</dbReference>
<keyword evidence="4" id="KW-0804">Transcription</keyword>
<dbReference type="PRINTS" id="PR00033">
    <property type="entry name" value="HTHASNC"/>
</dbReference>
<dbReference type="Gene3D" id="3.30.70.920">
    <property type="match status" value="1"/>
</dbReference>
<gene>
    <name evidence="6" type="ORF">GWA01_01540</name>
</gene>
<dbReference type="Pfam" id="PF01037">
    <property type="entry name" value="AsnC_trans_reg"/>
    <property type="match status" value="1"/>
</dbReference>
<reference evidence="6 7" key="1">
    <citation type="submission" date="2019-07" db="EMBL/GenBank/DDBJ databases">
        <title>Whole genome shotgun sequence of Gluconobacter wancherniae NBRC 103581.</title>
        <authorList>
            <person name="Hosoyama A."/>
            <person name="Uohara A."/>
            <person name="Ohji S."/>
            <person name="Ichikawa N."/>
        </authorList>
    </citation>
    <scope>NUCLEOTIDE SEQUENCE [LARGE SCALE GENOMIC DNA]</scope>
    <source>
        <strain evidence="6 7">NBRC 103581</strain>
    </source>
</reference>
<dbReference type="InterPro" id="IPR000485">
    <property type="entry name" value="AsnC-type_HTH_dom"/>
</dbReference>
<dbReference type="PANTHER" id="PTHR30154">
    <property type="entry name" value="LEUCINE-RESPONSIVE REGULATORY PROTEIN"/>
    <property type="match status" value="1"/>
</dbReference>
<protein>
    <submittedName>
        <fullName evidence="6">AsnC family transcriptional regulator</fullName>
    </submittedName>
</protein>
<dbReference type="AlphaFoldDB" id="A0A511AW60"/>
<organism evidence="6 7">
    <name type="scientific">Gluconobacter wancherniae NBRC 103581</name>
    <dbReference type="NCBI Taxonomy" id="656744"/>
    <lineage>
        <taxon>Bacteria</taxon>
        <taxon>Pseudomonadati</taxon>
        <taxon>Pseudomonadota</taxon>
        <taxon>Alphaproteobacteria</taxon>
        <taxon>Acetobacterales</taxon>
        <taxon>Acetobacteraceae</taxon>
        <taxon>Gluconobacter</taxon>
    </lineage>
</organism>
<dbReference type="InterPro" id="IPR036388">
    <property type="entry name" value="WH-like_DNA-bd_sf"/>
</dbReference>
<keyword evidence="2" id="KW-0238">DNA-binding</keyword>
<dbReference type="InterPro" id="IPR019887">
    <property type="entry name" value="Tscrpt_reg_AsnC/Lrp_C"/>
</dbReference>
<sequence>MMNELNSVTSYFFELNSALRALMDDVDKKILVRLQQDGRITNLELSRLIHLSPAATLERVRKLEQTGIIRGYMAKLDPDALQLGLLVFVQVTLDRTSPGIFDDFSKAIKSIPQISECHMVAGGFDYLIKARVRDMNAYRNFLGKTLTRLPGIRQTHTYTVMEEVKSNNELPL</sequence>
<evidence type="ECO:0000256" key="3">
    <source>
        <dbReference type="ARBA" id="ARBA00023159"/>
    </source>
</evidence>
<dbReference type="GO" id="GO:0043200">
    <property type="term" value="P:response to amino acid"/>
    <property type="evidence" value="ECO:0007669"/>
    <property type="project" value="TreeGrafter"/>
</dbReference>
<dbReference type="InterPro" id="IPR019888">
    <property type="entry name" value="Tscrpt_reg_AsnC-like"/>
</dbReference>
<name>A0A511AW60_9PROT</name>
<dbReference type="GO" id="GO:0006355">
    <property type="term" value="P:regulation of DNA-templated transcription"/>
    <property type="evidence" value="ECO:0007669"/>
    <property type="project" value="UniProtKB-ARBA"/>
</dbReference>
<evidence type="ECO:0000256" key="2">
    <source>
        <dbReference type="ARBA" id="ARBA00023125"/>
    </source>
</evidence>
<dbReference type="Pfam" id="PF13412">
    <property type="entry name" value="HTH_24"/>
    <property type="match status" value="1"/>
</dbReference>
<dbReference type="SUPFAM" id="SSF46785">
    <property type="entry name" value="Winged helix' DNA-binding domain"/>
    <property type="match status" value="1"/>
</dbReference>
<evidence type="ECO:0000259" key="5">
    <source>
        <dbReference type="PROSITE" id="PS50956"/>
    </source>
</evidence>
<accession>A0A511AW60</accession>
<keyword evidence="7" id="KW-1185">Reference proteome</keyword>
<dbReference type="Gene3D" id="1.10.10.10">
    <property type="entry name" value="Winged helix-like DNA-binding domain superfamily/Winged helix DNA-binding domain"/>
    <property type="match status" value="1"/>
</dbReference>
<dbReference type="PROSITE" id="PS50956">
    <property type="entry name" value="HTH_ASNC_2"/>
    <property type="match status" value="1"/>
</dbReference>
<evidence type="ECO:0000313" key="7">
    <source>
        <dbReference type="Proteomes" id="UP000321230"/>
    </source>
</evidence>
<dbReference type="InterPro" id="IPR036390">
    <property type="entry name" value="WH_DNA-bd_sf"/>
</dbReference>
<dbReference type="SUPFAM" id="SSF54909">
    <property type="entry name" value="Dimeric alpha+beta barrel"/>
    <property type="match status" value="1"/>
</dbReference>
<dbReference type="CDD" id="cd00090">
    <property type="entry name" value="HTH_ARSR"/>
    <property type="match status" value="1"/>
</dbReference>
<keyword evidence="1" id="KW-0805">Transcription regulation</keyword>
<dbReference type="EMBL" id="BJUZ01000001">
    <property type="protein sequence ID" value="GEK92384.1"/>
    <property type="molecule type" value="Genomic_DNA"/>
</dbReference>
<dbReference type="InterPro" id="IPR011991">
    <property type="entry name" value="ArsR-like_HTH"/>
</dbReference>
<comment type="caution">
    <text evidence="6">The sequence shown here is derived from an EMBL/GenBank/DDBJ whole genome shotgun (WGS) entry which is preliminary data.</text>
</comment>
<dbReference type="InterPro" id="IPR011008">
    <property type="entry name" value="Dimeric_a/b-barrel"/>
</dbReference>
<evidence type="ECO:0000256" key="1">
    <source>
        <dbReference type="ARBA" id="ARBA00023015"/>
    </source>
</evidence>
<dbReference type="PANTHER" id="PTHR30154:SF0">
    <property type="entry name" value="LEUCINE-RESPONSIVE REGULATORY PROTEIN"/>
    <property type="match status" value="1"/>
</dbReference>
<dbReference type="Proteomes" id="UP000321230">
    <property type="component" value="Unassembled WGS sequence"/>
</dbReference>
<dbReference type="FunFam" id="1.10.10.10:FF:000186">
    <property type="entry name" value="AsnC family transcriptional regulator"/>
    <property type="match status" value="1"/>
</dbReference>
<keyword evidence="3" id="KW-0010">Activator</keyword>
<evidence type="ECO:0000256" key="4">
    <source>
        <dbReference type="ARBA" id="ARBA00023163"/>
    </source>
</evidence>
<dbReference type="GO" id="GO:0043565">
    <property type="term" value="F:sequence-specific DNA binding"/>
    <property type="evidence" value="ECO:0007669"/>
    <property type="project" value="InterPro"/>
</dbReference>
<proteinExistence type="predicted"/>
<dbReference type="GO" id="GO:0005829">
    <property type="term" value="C:cytosol"/>
    <property type="evidence" value="ECO:0007669"/>
    <property type="project" value="TreeGrafter"/>
</dbReference>
<evidence type="ECO:0000313" key="6">
    <source>
        <dbReference type="EMBL" id="GEK92384.1"/>
    </source>
</evidence>
<feature type="domain" description="HTH asnC-type" evidence="5">
    <location>
        <begin position="23"/>
        <end position="86"/>
    </location>
</feature>